<dbReference type="SUPFAM" id="SSF53448">
    <property type="entry name" value="Nucleotide-diphospho-sugar transferases"/>
    <property type="match status" value="1"/>
</dbReference>
<proteinExistence type="inferred from homology"/>
<dbReference type="Proteomes" id="UP000308114">
    <property type="component" value="Unassembled WGS sequence"/>
</dbReference>
<dbReference type="InterPro" id="IPR028098">
    <property type="entry name" value="Glyco_trans_4-like_N"/>
</dbReference>
<evidence type="ECO:0000259" key="6">
    <source>
        <dbReference type="Pfam" id="PF00535"/>
    </source>
</evidence>
<comment type="pathway">
    <text evidence="1">Cell wall biogenesis; cell wall polysaccharide biosynthesis.</text>
</comment>
<dbReference type="Pfam" id="PF00534">
    <property type="entry name" value="Glycos_transf_1"/>
    <property type="match status" value="1"/>
</dbReference>
<dbReference type="InterPro" id="IPR001296">
    <property type="entry name" value="Glyco_trans_1"/>
</dbReference>
<evidence type="ECO:0000256" key="3">
    <source>
        <dbReference type="ARBA" id="ARBA00022676"/>
    </source>
</evidence>
<dbReference type="Gene3D" id="3.90.550.10">
    <property type="entry name" value="Spore Coat Polysaccharide Biosynthesis Protein SpsA, Chain A"/>
    <property type="match status" value="1"/>
</dbReference>
<dbReference type="Pfam" id="PF13439">
    <property type="entry name" value="Glyco_transf_4"/>
    <property type="match status" value="1"/>
</dbReference>
<evidence type="ECO:0000313" key="8">
    <source>
        <dbReference type="EMBL" id="TKH46157.1"/>
    </source>
</evidence>
<evidence type="ECO:0000259" key="5">
    <source>
        <dbReference type="Pfam" id="PF00534"/>
    </source>
</evidence>
<dbReference type="InterPro" id="IPR001173">
    <property type="entry name" value="Glyco_trans_2-like"/>
</dbReference>
<accession>A0A4U2Q247</accession>
<keyword evidence="4 8" id="KW-0808">Transferase</keyword>
<evidence type="ECO:0000313" key="9">
    <source>
        <dbReference type="Proteomes" id="UP000308114"/>
    </source>
</evidence>
<organism evidence="8 9">
    <name type="scientific">Paenibacillus terrae</name>
    <dbReference type="NCBI Taxonomy" id="159743"/>
    <lineage>
        <taxon>Bacteria</taxon>
        <taxon>Bacillati</taxon>
        <taxon>Bacillota</taxon>
        <taxon>Bacilli</taxon>
        <taxon>Bacillales</taxon>
        <taxon>Paenibacillaceae</taxon>
        <taxon>Paenibacillus</taxon>
    </lineage>
</organism>
<dbReference type="Gene3D" id="3.40.50.2000">
    <property type="entry name" value="Glycogen Phosphorylase B"/>
    <property type="match status" value="2"/>
</dbReference>
<dbReference type="RefSeq" id="WP_137060460.1">
    <property type="nucleotide sequence ID" value="NZ_PNXQ01000004.1"/>
</dbReference>
<dbReference type="Pfam" id="PF00535">
    <property type="entry name" value="Glycos_transf_2"/>
    <property type="match status" value="1"/>
</dbReference>
<feature type="domain" description="Glycosyltransferase 2-like" evidence="6">
    <location>
        <begin position="8"/>
        <end position="181"/>
    </location>
</feature>
<dbReference type="PANTHER" id="PTHR43179">
    <property type="entry name" value="RHAMNOSYLTRANSFERASE WBBL"/>
    <property type="match status" value="1"/>
</dbReference>
<evidence type="ECO:0000256" key="4">
    <source>
        <dbReference type="ARBA" id="ARBA00022679"/>
    </source>
</evidence>
<dbReference type="PANTHER" id="PTHR43179:SF12">
    <property type="entry name" value="GALACTOFURANOSYLTRANSFERASE GLFT2"/>
    <property type="match status" value="1"/>
</dbReference>
<feature type="domain" description="Glycosyltransferase subfamily 4-like N-terminal" evidence="7">
    <location>
        <begin position="301"/>
        <end position="499"/>
    </location>
</feature>
<comment type="similarity">
    <text evidence="2">Belongs to the glycosyltransferase 2 family.</text>
</comment>
<sequence>MEVRSCDIIIPVYNAPEELEECVQSLFRYTNLKENRVVIINDCSPDPKVNEYLDTLDQQEGLIILQNEENLGFVGTVNRGMSFSQEDVVLLNSDTVVTAGWLEKIKEVAYSDKSIATVTPLTNNGSICSVPKFLEDNSIPEGYTVESFAHFIENISLKEYPEIPTAVGFCMYIKRVIIDEVGLFDQETFGKGYAEENDFCCRVIEHGYKNVLDDHTFIYHKGSMSFKGDKLALLNKNLKTLNARYPYYEKNVHDFIVKNPLKRIHENINIRLPHYVDSYKTRGNILYVLHNFFDESYTQPIGGTEYHVKDIVSELQDYYAFVLVTNGNELVLKQYLKGDFIAKYHFPLHDSISIQHFHHQEYSEIVERILGTFEISLVHIHHLIRHSFDIPHIAHKFNIPVIFTLHDYYLFSPKVNLLDENNKYILESGNEEEKFNSSLRAAFGFHTPFIKKWREKVEEMISKVDQFITPCDFSKDLFIKHFPSLESRISAIEHGVTIESDLTGSEISYVKSEEKEIKEWNIGFLGGLAPNKGSDLIYKLITKYSRNNIKWHLIGGLGDQKLNLLNQSNLQKHGEYKREELSHIIKRLDLDLVCLLSPWPETFSYTLTEAWLHDIPVLVTPMGALKERVNKVGGGWVSQSLELSDVMKKLDEIIDDGQNELAKIKINISEYKYKTKLEMVAQYIELYDRSVVSKELTKTITVFDNANLLVSLKYYFPHDSNITSHEYHNQLNQLETELMNMRNTIGWKVLTKLRNNNKGSLKMGKKLIYFILKFKALKR</sequence>
<comment type="caution">
    <text evidence="8">The sequence shown here is derived from an EMBL/GenBank/DDBJ whole genome shotgun (WGS) entry which is preliminary data.</text>
</comment>
<keyword evidence="3" id="KW-0328">Glycosyltransferase</keyword>
<dbReference type="EMBL" id="PNXQ01000004">
    <property type="protein sequence ID" value="TKH46157.1"/>
    <property type="molecule type" value="Genomic_DNA"/>
</dbReference>
<name>A0A4U2Q247_9BACL</name>
<dbReference type="AlphaFoldDB" id="A0A4U2Q247"/>
<feature type="domain" description="Glycosyl transferase family 1" evidence="5">
    <location>
        <begin position="513"/>
        <end position="664"/>
    </location>
</feature>
<evidence type="ECO:0000256" key="1">
    <source>
        <dbReference type="ARBA" id="ARBA00004776"/>
    </source>
</evidence>
<dbReference type="SUPFAM" id="SSF53756">
    <property type="entry name" value="UDP-Glycosyltransferase/glycogen phosphorylase"/>
    <property type="match status" value="1"/>
</dbReference>
<reference evidence="8 9" key="1">
    <citation type="submission" date="2018-01" db="EMBL/GenBank/DDBJ databases">
        <title>Bacillales members from the olive rhizosphere are effective biological control agents against Verticillium dahliae.</title>
        <authorList>
            <person name="Gomez-Lama C."/>
            <person name="Legarda G."/>
            <person name="Ruano-Rosa D."/>
            <person name="Pizarro-Tobias P."/>
            <person name="Valverde-Corredor A."/>
            <person name="Niqui J.L."/>
            <person name="Trivino J.C."/>
            <person name="Roca A."/>
            <person name="Mercado-Blanco J."/>
        </authorList>
    </citation>
    <scope>NUCLEOTIDE SEQUENCE [LARGE SCALE GENOMIC DNA]</scope>
    <source>
        <strain evidence="8 9">PIC167</strain>
    </source>
</reference>
<protein>
    <submittedName>
        <fullName evidence="8">Glycosyltransferase</fullName>
    </submittedName>
</protein>
<evidence type="ECO:0000259" key="7">
    <source>
        <dbReference type="Pfam" id="PF13439"/>
    </source>
</evidence>
<dbReference type="InterPro" id="IPR029044">
    <property type="entry name" value="Nucleotide-diphossugar_trans"/>
</dbReference>
<gene>
    <name evidence="8" type="ORF">C1I60_03255</name>
</gene>
<evidence type="ECO:0000256" key="2">
    <source>
        <dbReference type="ARBA" id="ARBA00006739"/>
    </source>
</evidence>
<dbReference type="GO" id="GO:0016757">
    <property type="term" value="F:glycosyltransferase activity"/>
    <property type="evidence" value="ECO:0007669"/>
    <property type="project" value="UniProtKB-KW"/>
</dbReference>